<keyword evidence="4" id="KW-1185">Reference proteome</keyword>
<dbReference type="InterPro" id="IPR029061">
    <property type="entry name" value="THDP-binding"/>
</dbReference>
<dbReference type="EMBL" id="BAABGL010000002">
    <property type="protein sequence ID" value="GAA4382382.1"/>
    <property type="molecule type" value="Genomic_DNA"/>
</dbReference>
<dbReference type="InterPro" id="IPR005474">
    <property type="entry name" value="Transketolase_N"/>
</dbReference>
<accession>A0ABP8IZV2</accession>
<dbReference type="SUPFAM" id="SSF52518">
    <property type="entry name" value="Thiamin diphosphate-binding fold (THDP-binding)"/>
    <property type="match status" value="1"/>
</dbReference>
<feature type="compositionally biased region" description="Basic and acidic residues" evidence="1">
    <location>
        <begin position="17"/>
        <end position="39"/>
    </location>
</feature>
<organism evidence="3 4">
    <name type="scientific">Brevibacterium pityocampae</name>
    <dbReference type="NCBI Taxonomy" id="506594"/>
    <lineage>
        <taxon>Bacteria</taxon>
        <taxon>Bacillati</taxon>
        <taxon>Actinomycetota</taxon>
        <taxon>Actinomycetes</taxon>
        <taxon>Micrococcales</taxon>
        <taxon>Brevibacteriaceae</taxon>
        <taxon>Brevibacterium</taxon>
    </lineage>
</organism>
<dbReference type="PANTHER" id="PTHR43825">
    <property type="entry name" value="PYRUVATE DEHYDROGENASE E1 COMPONENT"/>
    <property type="match status" value="1"/>
</dbReference>
<protein>
    <recommendedName>
        <fullName evidence="2">Transketolase N-terminal domain-containing protein</fullName>
    </recommendedName>
</protein>
<evidence type="ECO:0000256" key="1">
    <source>
        <dbReference type="SAM" id="MobiDB-lite"/>
    </source>
</evidence>
<dbReference type="InterPro" id="IPR051157">
    <property type="entry name" value="PDH/Transketolase"/>
</dbReference>
<reference evidence="4" key="1">
    <citation type="journal article" date="2019" name="Int. J. Syst. Evol. Microbiol.">
        <title>The Global Catalogue of Microorganisms (GCM) 10K type strain sequencing project: providing services to taxonomists for standard genome sequencing and annotation.</title>
        <authorList>
            <consortium name="The Broad Institute Genomics Platform"/>
            <consortium name="The Broad Institute Genome Sequencing Center for Infectious Disease"/>
            <person name="Wu L."/>
            <person name="Ma J."/>
        </authorList>
    </citation>
    <scope>NUCLEOTIDE SEQUENCE [LARGE SCALE GENOMIC DNA]</scope>
    <source>
        <strain evidence="4">JCM 17808</strain>
    </source>
</reference>
<feature type="compositionally biased region" description="Low complexity" evidence="1">
    <location>
        <begin position="393"/>
        <end position="419"/>
    </location>
</feature>
<evidence type="ECO:0000313" key="4">
    <source>
        <dbReference type="Proteomes" id="UP001500642"/>
    </source>
</evidence>
<feature type="compositionally biased region" description="Low complexity" evidence="1">
    <location>
        <begin position="448"/>
        <end position="460"/>
    </location>
</feature>
<evidence type="ECO:0000259" key="2">
    <source>
        <dbReference type="Pfam" id="PF00456"/>
    </source>
</evidence>
<proteinExistence type="predicted"/>
<comment type="caution">
    <text evidence="3">The sequence shown here is derived from an EMBL/GenBank/DDBJ whole genome shotgun (WGS) entry which is preliminary data.</text>
</comment>
<sequence>MSSNPTAPQDAAAPDSRTPDARSQDTRTPDAQPEDRHQFETSTQLDPPSVNSRPLSATASADEAVLDEIAQRVLWIATAMIDAANRGRENPDGVKVGGHQSSSASMVGIMTALWFSELTAADRVSVKPHASPVLHAINYLLGDLDEKYLTTLRSEGGLQPYPSRAKDPDTVDFSTGSVGIGATAPLWAALSHRYVKEHFPQAPEAGRFYSLLGDAEMDEGAVWEAIIDPEVRQLGEAVWIVDLNRQSLDRIIPDVQIARLQGMFAAADWQVLTCKWGARIQGLFAGSGGQAFEQRMTDMPNEEYQRILRSHPDEVAERVLAGVEDAEESGLRALVESLTPRELAEVVRDLGGHDISQLLGTFAQIDDTRPTVIFAYTIKGRGLATEGHPNNHAASSPSRRCASSRRSPGPRSNPPGSGSTRTPRPESCARRPPSACTASPSPRRPWARSRTSSSGATSRSPARRRRSAGSCPTSSGPCRRSPSAW</sequence>
<dbReference type="PANTHER" id="PTHR43825:SF4">
    <property type="entry name" value="PYRUVATE DEHYDROGENASE E1 COMPONENT"/>
    <property type="match status" value="1"/>
</dbReference>
<gene>
    <name evidence="3" type="ORF">GCM10023167_00770</name>
</gene>
<dbReference type="Proteomes" id="UP001500642">
    <property type="component" value="Unassembled WGS sequence"/>
</dbReference>
<dbReference type="Pfam" id="PF00456">
    <property type="entry name" value="Transketolase_N"/>
    <property type="match status" value="1"/>
</dbReference>
<evidence type="ECO:0000313" key="3">
    <source>
        <dbReference type="EMBL" id="GAA4382382.1"/>
    </source>
</evidence>
<feature type="compositionally biased region" description="Polar residues" evidence="1">
    <location>
        <begin position="40"/>
        <end position="59"/>
    </location>
</feature>
<feature type="domain" description="Transketolase N-terminal" evidence="2">
    <location>
        <begin position="125"/>
        <end position="278"/>
    </location>
</feature>
<name>A0ABP8IZV2_9MICO</name>
<feature type="region of interest" description="Disordered" evidence="1">
    <location>
        <begin position="383"/>
        <end position="485"/>
    </location>
</feature>
<dbReference type="Gene3D" id="3.40.50.970">
    <property type="match status" value="1"/>
</dbReference>
<feature type="region of interest" description="Disordered" evidence="1">
    <location>
        <begin position="1"/>
        <end position="60"/>
    </location>
</feature>